<proteinExistence type="evidence at transcript level"/>
<reference evidence="2" key="2">
    <citation type="journal article" date="2017" name="Front. Cell. Infect. Microbiol.">
        <title>Analysis of the Salivary Gland Transcriptome of Unfed and Partially Fed Amblyomma sculptum Ticks and Descriptive Proteome of the Saliva.</title>
        <authorList>
            <person name="Esteves E."/>
            <person name="Maruyama S.R."/>
            <person name="Kawahara R."/>
            <person name="Fujita A."/>
            <person name="Martins L.A."/>
            <person name="Righi A.A."/>
            <person name="Costa F.B."/>
            <person name="Palmisano G."/>
            <person name="Labruna M.B."/>
            <person name="Sa-Nunes A."/>
            <person name="Ribeiro J.M.C."/>
            <person name="Fogaca A.C."/>
        </authorList>
    </citation>
    <scope>NUCLEOTIDE SEQUENCE</scope>
</reference>
<dbReference type="EMBL" id="GFAA01002613">
    <property type="protein sequence ID" value="JAU00822.1"/>
    <property type="molecule type" value="mRNA"/>
</dbReference>
<protein>
    <submittedName>
        <fullName evidence="2">Putative receptor for egg jelly 4-like protein</fullName>
    </submittedName>
</protein>
<accession>A0A1E1XPC9</accession>
<reference evidence="2" key="1">
    <citation type="submission" date="2016-09" db="EMBL/GenBank/DDBJ databases">
        <authorList>
            <person name="Capua I."/>
            <person name="De Benedictis P."/>
            <person name="Joannis T."/>
            <person name="Lombin L.H."/>
            <person name="Cattoli G."/>
        </authorList>
    </citation>
    <scope>NUCLEOTIDE SEQUENCE</scope>
</reference>
<evidence type="ECO:0000313" key="2">
    <source>
        <dbReference type="EMBL" id="JAU00822.1"/>
    </source>
</evidence>
<dbReference type="AlphaFoldDB" id="A0A1E1XPC9"/>
<sequence length="209" mass="24269">SVQHMSDKYDEVLQRLTKQDRELTDIKERITAVEDSVSAKELSDLKDQVNELEQYGRRQNLEIHGVKWEENENLLPKINELAASLGLRSLVEDDIDGIHRLSTRKGRKAPILVRFVSRKRKENWKSKSKQLVDSESEVRFYDNLTSRNKHLLWLARTRAQQMGYCFTWQKNGKVMVRKGPGEPILRISCEADVCNIKETKQAESDDSEA</sequence>
<dbReference type="InterPro" id="IPR057251">
    <property type="entry name" value="FP_C"/>
</dbReference>
<name>A0A1E1XPC9_AMBSC</name>
<evidence type="ECO:0000259" key="1">
    <source>
        <dbReference type="Pfam" id="PF25298"/>
    </source>
</evidence>
<feature type="non-terminal residue" evidence="2">
    <location>
        <position position="1"/>
    </location>
</feature>
<feature type="domain" description="FP protein C-terminal" evidence="1">
    <location>
        <begin position="145"/>
        <end position="197"/>
    </location>
</feature>
<dbReference type="Pfam" id="PF25298">
    <property type="entry name" value="Baculo_FP_2nd"/>
    <property type="match status" value="1"/>
</dbReference>
<keyword evidence="2" id="KW-0675">Receptor</keyword>
<organism evidence="2">
    <name type="scientific">Amblyomma sculptum</name>
    <name type="common">Tick</name>
    <dbReference type="NCBI Taxonomy" id="1581419"/>
    <lineage>
        <taxon>Eukaryota</taxon>
        <taxon>Metazoa</taxon>
        <taxon>Ecdysozoa</taxon>
        <taxon>Arthropoda</taxon>
        <taxon>Chelicerata</taxon>
        <taxon>Arachnida</taxon>
        <taxon>Acari</taxon>
        <taxon>Parasitiformes</taxon>
        <taxon>Ixodida</taxon>
        <taxon>Ixodoidea</taxon>
        <taxon>Ixodidae</taxon>
        <taxon>Amblyomminae</taxon>
        <taxon>Amblyomma</taxon>
    </lineage>
</organism>